<evidence type="ECO:0000313" key="2">
    <source>
        <dbReference type="Proteomes" id="UP000510888"/>
    </source>
</evidence>
<proteinExistence type="predicted"/>
<dbReference type="KEGG" id="plad:PPGU16_17720"/>
<evidence type="ECO:0000313" key="1">
    <source>
        <dbReference type="EMBL" id="BCF88705.1"/>
    </source>
</evidence>
<sequence>MNIEKLSGIAQANNVLLACIVKNLEKVVLHGVKRDFSAASELAIAGFLNSGASDESIDAMRKQLEQIKALLASH</sequence>
<protein>
    <submittedName>
        <fullName evidence="1">Uncharacterized protein</fullName>
    </submittedName>
</protein>
<accession>A0A7I8BJN1</accession>
<keyword evidence="2" id="KW-1185">Reference proteome</keyword>
<dbReference type="AlphaFoldDB" id="A0A7I8BJN1"/>
<gene>
    <name evidence="1" type="ORF">PPGU16_17720</name>
</gene>
<name>A0A7I8BJN1_9BURK</name>
<dbReference type="Proteomes" id="UP000510888">
    <property type="component" value="Chromosome 1"/>
</dbReference>
<organism evidence="1 2">
    <name type="scientific">Paraburkholderia largidicola</name>
    <dbReference type="NCBI Taxonomy" id="3014751"/>
    <lineage>
        <taxon>Bacteria</taxon>
        <taxon>Pseudomonadati</taxon>
        <taxon>Pseudomonadota</taxon>
        <taxon>Betaproteobacteria</taxon>
        <taxon>Burkholderiales</taxon>
        <taxon>Burkholderiaceae</taxon>
        <taxon>Paraburkholderia</taxon>
    </lineage>
</organism>
<dbReference type="PROSITE" id="PS51257">
    <property type="entry name" value="PROKAR_LIPOPROTEIN"/>
    <property type="match status" value="1"/>
</dbReference>
<dbReference type="RefSeq" id="WP_180719696.1">
    <property type="nucleotide sequence ID" value="NZ_AP023174.1"/>
</dbReference>
<reference evidence="1 2" key="1">
    <citation type="journal article" date="2020" name="Genes (Basel)">
        <title>Genomic Comparison of Insect Gut Symbionts from Divergent Burkholderia Subclades.</title>
        <authorList>
            <person name="Takeshita K."/>
            <person name="Kikuchi Y."/>
        </authorList>
    </citation>
    <scope>NUCLEOTIDE SEQUENCE [LARGE SCALE GENOMIC DNA]</scope>
    <source>
        <strain evidence="1 2">PGU16</strain>
    </source>
</reference>
<dbReference type="EMBL" id="AP023174">
    <property type="protein sequence ID" value="BCF88705.1"/>
    <property type="molecule type" value="Genomic_DNA"/>
</dbReference>